<evidence type="ECO:0000256" key="1">
    <source>
        <dbReference type="SAM" id="MobiDB-lite"/>
    </source>
</evidence>
<feature type="domain" description="DAGKc" evidence="2">
    <location>
        <begin position="104"/>
        <end position="265"/>
    </location>
</feature>
<dbReference type="RefSeq" id="XP_064667162.1">
    <property type="nucleotide sequence ID" value="XM_064818888.1"/>
</dbReference>
<comment type="caution">
    <text evidence="3">The sequence shown here is derived from an EMBL/GenBank/DDBJ whole genome shotgun (WGS) entry which is preliminary data.</text>
</comment>
<feature type="region of interest" description="Disordered" evidence="1">
    <location>
        <begin position="193"/>
        <end position="212"/>
    </location>
</feature>
<organism evidence="3 4">
    <name type="scientific">Canariomyces notabilis</name>
    <dbReference type="NCBI Taxonomy" id="2074819"/>
    <lineage>
        <taxon>Eukaryota</taxon>
        <taxon>Fungi</taxon>
        <taxon>Dikarya</taxon>
        <taxon>Ascomycota</taxon>
        <taxon>Pezizomycotina</taxon>
        <taxon>Sordariomycetes</taxon>
        <taxon>Sordariomycetidae</taxon>
        <taxon>Sordariales</taxon>
        <taxon>Chaetomiaceae</taxon>
        <taxon>Canariomyces</taxon>
    </lineage>
</organism>
<reference evidence="3" key="1">
    <citation type="journal article" date="2023" name="Mol. Phylogenet. Evol.">
        <title>Genome-scale phylogeny and comparative genomics of the fungal order Sordariales.</title>
        <authorList>
            <person name="Hensen N."/>
            <person name="Bonometti L."/>
            <person name="Westerberg I."/>
            <person name="Brannstrom I.O."/>
            <person name="Guillou S."/>
            <person name="Cros-Aarteil S."/>
            <person name="Calhoun S."/>
            <person name="Haridas S."/>
            <person name="Kuo A."/>
            <person name="Mondo S."/>
            <person name="Pangilinan J."/>
            <person name="Riley R."/>
            <person name="LaButti K."/>
            <person name="Andreopoulos B."/>
            <person name="Lipzen A."/>
            <person name="Chen C."/>
            <person name="Yan M."/>
            <person name="Daum C."/>
            <person name="Ng V."/>
            <person name="Clum A."/>
            <person name="Steindorff A."/>
            <person name="Ohm R.A."/>
            <person name="Martin F."/>
            <person name="Silar P."/>
            <person name="Natvig D.O."/>
            <person name="Lalanne C."/>
            <person name="Gautier V."/>
            <person name="Ament-Velasquez S.L."/>
            <person name="Kruys A."/>
            <person name="Hutchinson M.I."/>
            <person name="Powell A.J."/>
            <person name="Barry K."/>
            <person name="Miller A.N."/>
            <person name="Grigoriev I.V."/>
            <person name="Debuchy R."/>
            <person name="Gladieux P."/>
            <person name="Hiltunen Thoren M."/>
            <person name="Johannesson H."/>
        </authorList>
    </citation>
    <scope>NUCLEOTIDE SEQUENCE</scope>
    <source>
        <strain evidence="3">CBS 508.74</strain>
    </source>
</reference>
<proteinExistence type="predicted"/>
<dbReference type="GO" id="GO:0001727">
    <property type="term" value="F:lipid kinase activity"/>
    <property type="evidence" value="ECO:0007669"/>
    <property type="project" value="TreeGrafter"/>
</dbReference>
<dbReference type="InterPro" id="IPR050187">
    <property type="entry name" value="Lipid_Phosphate_FormReg"/>
</dbReference>
<dbReference type="GO" id="GO:0016020">
    <property type="term" value="C:membrane"/>
    <property type="evidence" value="ECO:0007669"/>
    <property type="project" value="TreeGrafter"/>
</dbReference>
<name>A0AAN6QG37_9PEZI</name>
<dbReference type="Pfam" id="PF00781">
    <property type="entry name" value="DAGK_cat"/>
    <property type="match status" value="1"/>
</dbReference>
<feature type="region of interest" description="Disordered" evidence="1">
    <location>
        <begin position="268"/>
        <end position="296"/>
    </location>
</feature>
<dbReference type="SUPFAM" id="SSF111331">
    <property type="entry name" value="NAD kinase/diacylglycerol kinase-like"/>
    <property type="match status" value="1"/>
</dbReference>
<feature type="compositionally biased region" description="Low complexity" evidence="1">
    <location>
        <begin position="280"/>
        <end position="296"/>
    </location>
</feature>
<feature type="compositionally biased region" description="Polar residues" evidence="1">
    <location>
        <begin position="21"/>
        <end position="36"/>
    </location>
</feature>
<accession>A0AAN6QG37</accession>
<dbReference type="PANTHER" id="PTHR12358">
    <property type="entry name" value="SPHINGOSINE KINASE"/>
    <property type="match status" value="1"/>
</dbReference>
<feature type="region of interest" description="Disordered" evidence="1">
    <location>
        <begin position="15"/>
        <end position="37"/>
    </location>
</feature>
<keyword evidence="4" id="KW-1185">Reference proteome</keyword>
<dbReference type="InterPro" id="IPR001206">
    <property type="entry name" value="Diacylglycerol_kinase_cat_dom"/>
</dbReference>
<reference evidence="3" key="2">
    <citation type="submission" date="2023-05" db="EMBL/GenBank/DDBJ databases">
        <authorList>
            <consortium name="Lawrence Berkeley National Laboratory"/>
            <person name="Steindorff A."/>
            <person name="Hensen N."/>
            <person name="Bonometti L."/>
            <person name="Westerberg I."/>
            <person name="Brannstrom I.O."/>
            <person name="Guillou S."/>
            <person name="Cros-Aarteil S."/>
            <person name="Calhoun S."/>
            <person name="Haridas S."/>
            <person name="Kuo A."/>
            <person name="Mondo S."/>
            <person name="Pangilinan J."/>
            <person name="Riley R."/>
            <person name="Labutti K."/>
            <person name="Andreopoulos B."/>
            <person name="Lipzen A."/>
            <person name="Chen C."/>
            <person name="Yanf M."/>
            <person name="Daum C."/>
            <person name="Ng V."/>
            <person name="Clum A."/>
            <person name="Ohm R."/>
            <person name="Martin F."/>
            <person name="Silar P."/>
            <person name="Natvig D."/>
            <person name="Lalanne C."/>
            <person name="Gautier V."/>
            <person name="Ament-Velasquez S.L."/>
            <person name="Kruys A."/>
            <person name="Hutchinson M.I."/>
            <person name="Powell A.J."/>
            <person name="Barry K."/>
            <person name="Miller A.N."/>
            <person name="Grigoriev I.V."/>
            <person name="Debuchy R."/>
            <person name="Gladieux P."/>
            <person name="Thoren M.H."/>
            <person name="Johannesson H."/>
        </authorList>
    </citation>
    <scope>NUCLEOTIDE SEQUENCE</scope>
    <source>
        <strain evidence="3">CBS 508.74</strain>
    </source>
</reference>
<dbReference type="Proteomes" id="UP001302812">
    <property type="component" value="Unassembled WGS sequence"/>
</dbReference>
<dbReference type="InterPro" id="IPR017438">
    <property type="entry name" value="ATP-NAD_kinase_N"/>
</dbReference>
<dbReference type="GeneID" id="89943014"/>
<dbReference type="InterPro" id="IPR016064">
    <property type="entry name" value="NAD/diacylglycerol_kinase_sf"/>
</dbReference>
<dbReference type="Gene3D" id="3.40.50.10330">
    <property type="entry name" value="Probable inorganic polyphosphate/atp-NAD kinase, domain 1"/>
    <property type="match status" value="1"/>
</dbReference>
<protein>
    <recommendedName>
        <fullName evidence="2">DAGKc domain-containing protein</fullName>
    </recommendedName>
</protein>
<dbReference type="AlphaFoldDB" id="A0AAN6QG37"/>
<gene>
    <name evidence="3" type="ORF">N656DRAFT_839032</name>
</gene>
<dbReference type="GO" id="GO:0046512">
    <property type="term" value="P:sphingosine biosynthetic process"/>
    <property type="evidence" value="ECO:0007669"/>
    <property type="project" value="TreeGrafter"/>
</dbReference>
<evidence type="ECO:0000313" key="4">
    <source>
        <dbReference type="Proteomes" id="UP001302812"/>
    </source>
</evidence>
<dbReference type="Gene3D" id="2.60.200.40">
    <property type="match status" value="1"/>
</dbReference>
<dbReference type="GO" id="GO:0005737">
    <property type="term" value="C:cytoplasm"/>
    <property type="evidence" value="ECO:0007669"/>
    <property type="project" value="TreeGrafter"/>
</dbReference>
<dbReference type="PROSITE" id="PS50146">
    <property type="entry name" value="DAGK"/>
    <property type="match status" value="1"/>
</dbReference>
<evidence type="ECO:0000259" key="2">
    <source>
        <dbReference type="PROSITE" id="PS50146"/>
    </source>
</evidence>
<dbReference type="EMBL" id="MU853355">
    <property type="protein sequence ID" value="KAK4109592.1"/>
    <property type="molecule type" value="Genomic_DNA"/>
</dbReference>
<sequence length="499" mass="52868">MFVLCRLIPRAIRKRRGAANGNPSAPRNAADTQGSSPDPAAGYHIYALSEGSSTPVGANNDAQKSPFNLNVICASQAQLPEDSPLLARFLLDPPSSASSHLLRSSTTEKHVVVSTRSGLCLAEGFYKRVLAPLLAAVGLSEADYRLTVTRDKNTIRDLARGLAGNSAGDGEKLVVLLSGDGGVVDMLNGLDHARDQAGHSSTTPLPPRPPTIALLPLGTGNALFHSLHKPHYSASPAPSPLVLALRTLFSGRPAPLPTFRATFSPGARLVAGHAPPPSSSPQAQEQSQSSDSQGQPVTHLVGAIVASYGFHASIVWESDTPAYRVHGDKRFGMAAAELLKIAHAYDAQVKVRVPGEGGGNSFAPLRSITSSDDDDGRFSYILATMVSNLEKTFTISPGSRPLDGRLRLVHFGHVSGEKTMEIMQAAYKDGAHVGMEEVGYEEVEEVKVTIAEEDARWRKVCIDGSIVEIERGGWMAVAKEPTETVRVLVDDSVTSAAGV</sequence>
<evidence type="ECO:0000313" key="3">
    <source>
        <dbReference type="EMBL" id="KAK4109592.1"/>
    </source>
</evidence>
<dbReference type="PANTHER" id="PTHR12358:SF108">
    <property type="entry name" value="DAGKC DOMAIN-CONTAINING PROTEIN"/>
    <property type="match status" value="1"/>
</dbReference>